<organism evidence="2 3">
    <name type="scientific">Papaver somniferum</name>
    <name type="common">Opium poppy</name>
    <dbReference type="NCBI Taxonomy" id="3469"/>
    <lineage>
        <taxon>Eukaryota</taxon>
        <taxon>Viridiplantae</taxon>
        <taxon>Streptophyta</taxon>
        <taxon>Embryophyta</taxon>
        <taxon>Tracheophyta</taxon>
        <taxon>Spermatophyta</taxon>
        <taxon>Magnoliopsida</taxon>
        <taxon>Ranunculales</taxon>
        <taxon>Papaveraceae</taxon>
        <taxon>Papaveroideae</taxon>
        <taxon>Papaver</taxon>
    </lineage>
</organism>
<dbReference type="AlphaFoldDB" id="A0A4Y7IV38"/>
<dbReference type="SUPFAM" id="SSF101447">
    <property type="entry name" value="Formin homology 2 domain (FH2 domain)"/>
    <property type="match status" value="1"/>
</dbReference>
<proteinExistence type="predicted"/>
<accession>A0A4Y7IV38</accession>
<reference evidence="2 3" key="1">
    <citation type="journal article" date="2018" name="Science">
        <title>The opium poppy genome and morphinan production.</title>
        <authorList>
            <person name="Guo L."/>
            <person name="Winzer T."/>
            <person name="Yang X."/>
            <person name="Li Y."/>
            <person name="Ning Z."/>
            <person name="He Z."/>
            <person name="Teodor R."/>
            <person name="Lu Y."/>
            <person name="Bowser T.A."/>
            <person name="Graham I.A."/>
            <person name="Ye K."/>
        </authorList>
    </citation>
    <scope>NUCLEOTIDE SEQUENCE [LARGE SCALE GENOMIC DNA]</scope>
    <source>
        <strain evidence="3">cv. HN1</strain>
        <tissue evidence="2">Leaves</tissue>
    </source>
</reference>
<dbReference type="EMBL" id="CM010716">
    <property type="protein sequence ID" value="RZC52724.1"/>
    <property type="molecule type" value="Genomic_DNA"/>
</dbReference>
<dbReference type="Proteomes" id="UP000316621">
    <property type="component" value="Chromosome 2"/>
</dbReference>
<evidence type="ECO:0000313" key="3">
    <source>
        <dbReference type="Proteomes" id="UP000316621"/>
    </source>
</evidence>
<name>A0A4Y7IV38_PAPSO</name>
<evidence type="ECO:0000313" key="2">
    <source>
        <dbReference type="EMBL" id="RZC52724.1"/>
    </source>
</evidence>
<feature type="compositionally biased region" description="Pro residues" evidence="1">
    <location>
        <begin position="27"/>
        <end position="41"/>
    </location>
</feature>
<evidence type="ECO:0000256" key="1">
    <source>
        <dbReference type="SAM" id="MobiDB-lite"/>
    </source>
</evidence>
<feature type="region of interest" description="Disordered" evidence="1">
    <location>
        <begin position="22"/>
        <end position="45"/>
    </location>
</feature>
<dbReference type="STRING" id="3469.A0A4Y7IV38"/>
<sequence>MGLGPDIQTLAIFAKTLRIPNFQPSSLTPPPPPPPPPPPKPAQKAVKGGCIKTLERSSYFAIREAATYYQGDAKKRAGGSTKTIVYSPNLRNKKATFALVCQTLNHLPILKGVIEGANVLNGKQKVPQYLLGYMWGKGEQCKIPCTHQPQQTCSLLVVTCALVANSGKHVIVALGHITHAHNILRVGAPLIIHDLESHHTDLKNHHPNPTVSSTGH</sequence>
<dbReference type="Gramene" id="RZC52724">
    <property type="protein sequence ID" value="RZC52724"/>
    <property type="gene ID" value="C5167_021153"/>
</dbReference>
<protein>
    <submittedName>
        <fullName evidence="2">Uncharacterized protein</fullName>
    </submittedName>
</protein>
<keyword evidence="3" id="KW-1185">Reference proteome</keyword>
<gene>
    <name evidence="2" type="ORF">C5167_021153</name>
</gene>